<dbReference type="AlphaFoldDB" id="W9S1C4"/>
<protein>
    <submittedName>
        <fullName evidence="1">Uncharacterized protein</fullName>
    </submittedName>
</protein>
<gene>
    <name evidence="1" type="ORF">L484_012943</name>
</gene>
<sequence length="67" mass="6993">MASSLLSPDLGRPLMTSKAWKIMRRAWVGARMRAPRLGCTAAKGARSHKGGADGLIGMAGPGFAWPG</sequence>
<proteinExistence type="predicted"/>
<organism evidence="1 2">
    <name type="scientific">Morus notabilis</name>
    <dbReference type="NCBI Taxonomy" id="981085"/>
    <lineage>
        <taxon>Eukaryota</taxon>
        <taxon>Viridiplantae</taxon>
        <taxon>Streptophyta</taxon>
        <taxon>Embryophyta</taxon>
        <taxon>Tracheophyta</taxon>
        <taxon>Spermatophyta</taxon>
        <taxon>Magnoliopsida</taxon>
        <taxon>eudicotyledons</taxon>
        <taxon>Gunneridae</taxon>
        <taxon>Pentapetalae</taxon>
        <taxon>rosids</taxon>
        <taxon>fabids</taxon>
        <taxon>Rosales</taxon>
        <taxon>Moraceae</taxon>
        <taxon>Moreae</taxon>
        <taxon>Morus</taxon>
    </lineage>
</organism>
<dbReference type="Proteomes" id="UP000030645">
    <property type="component" value="Unassembled WGS sequence"/>
</dbReference>
<evidence type="ECO:0000313" key="1">
    <source>
        <dbReference type="EMBL" id="EXC20868.1"/>
    </source>
</evidence>
<keyword evidence="2" id="KW-1185">Reference proteome</keyword>
<evidence type="ECO:0000313" key="2">
    <source>
        <dbReference type="Proteomes" id="UP000030645"/>
    </source>
</evidence>
<dbReference type="EMBL" id="KE345922">
    <property type="protein sequence ID" value="EXC20868.1"/>
    <property type="molecule type" value="Genomic_DNA"/>
</dbReference>
<reference evidence="2" key="1">
    <citation type="submission" date="2013-01" db="EMBL/GenBank/DDBJ databases">
        <title>Draft Genome Sequence of a Mulberry Tree, Morus notabilis C.K. Schneid.</title>
        <authorList>
            <person name="He N."/>
            <person name="Zhao S."/>
        </authorList>
    </citation>
    <scope>NUCLEOTIDE SEQUENCE</scope>
</reference>
<accession>W9S1C4</accession>
<name>W9S1C4_9ROSA</name>